<name>A0A4S4KR67_9AGAM</name>
<dbReference type="GO" id="GO:0005763">
    <property type="term" value="C:mitochondrial small ribosomal subunit"/>
    <property type="evidence" value="ECO:0007669"/>
    <property type="project" value="TreeGrafter"/>
</dbReference>
<dbReference type="PANTHER" id="PTHR28158">
    <property type="entry name" value="37S RIBOSOMAL PROTEIN S35, MITOCHONDRIAL"/>
    <property type="match status" value="1"/>
</dbReference>
<dbReference type="EMBL" id="SGPK01000604">
    <property type="protein sequence ID" value="THH01112.1"/>
    <property type="molecule type" value="Genomic_DNA"/>
</dbReference>
<evidence type="ECO:0000313" key="2">
    <source>
        <dbReference type="Proteomes" id="UP000308199"/>
    </source>
</evidence>
<dbReference type="GO" id="GO:0003735">
    <property type="term" value="F:structural constituent of ribosome"/>
    <property type="evidence" value="ECO:0007669"/>
    <property type="project" value="TreeGrafter"/>
</dbReference>
<sequence>MPARAALRPRVPAPRAQPIFSRGARIGRLRVGDQANEWLRSENGLKFEKPSDGPNWLGKERPFPMNHTFQPPPPIAESTKYIIHERFMSNPQKFNVSVLSVAFGISMKRIDAILRLKGLEESWKKGKELQTGFAVGMERMLKPTELVIGNIPRSRRDVNAADMQDESEADDQARDRYQRLFWEPVVDGEEAIVPQLLEEAKEELKSTRIETMTAKSNDKLLTGREGKKGPVAVKRLKTIISSPGPGRPVTVFKDVGGRYLDVEERVRRMHEADRRRQAKEARRDSQS</sequence>
<dbReference type="OrthoDB" id="10052321at2759"/>
<gene>
    <name evidence="1" type="ORF">EW145_g6970</name>
</gene>
<dbReference type="Pfam" id="PF12298">
    <property type="entry name" value="Bot1p"/>
    <property type="match status" value="1"/>
</dbReference>
<dbReference type="Proteomes" id="UP000308199">
    <property type="component" value="Unassembled WGS sequence"/>
</dbReference>
<dbReference type="PANTHER" id="PTHR28158:SF1">
    <property type="entry name" value="SMALL RIBOSOMAL SUBUNIT PROTEIN MS45"/>
    <property type="match status" value="1"/>
</dbReference>
<keyword evidence="2" id="KW-1185">Reference proteome</keyword>
<proteinExistence type="predicted"/>
<dbReference type="GO" id="GO:0032543">
    <property type="term" value="P:mitochondrial translation"/>
    <property type="evidence" value="ECO:0007669"/>
    <property type="project" value="TreeGrafter"/>
</dbReference>
<dbReference type="InterPro" id="IPR021036">
    <property type="entry name" value="Ribosomal_mS45"/>
</dbReference>
<dbReference type="AlphaFoldDB" id="A0A4S4KR67"/>
<reference evidence="1 2" key="1">
    <citation type="submission" date="2019-02" db="EMBL/GenBank/DDBJ databases">
        <title>Genome sequencing of the rare red list fungi Phellinidium pouzarii.</title>
        <authorList>
            <person name="Buettner E."/>
            <person name="Kellner H."/>
        </authorList>
    </citation>
    <scope>NUCLEOTIDE SEQUENCE [LARGE SCALE GENOMIC DNA]</scope>
    <source>
        <strain evidence="1 2">DSM 108285</strain>
    </source>
</reference>
<evidence type="ECO:0000313" key="1">
    <source>
        <dbReference type="EMBL" id="THH01112.1"/>
    </source>
</evidence>
<comment type="caution">
    <text evidence="1">The sequence shown here is derived from an EMBL/GenBank/DDBJ whole genome shotgun (WGS) entry which is preliminary data.</text>
</comment>
<organism evidence="1 2">
    <name type="scientific">Phellinidium pouzarii</name>
    <dbReference type="NCBI Taxonomy" id="167371"/>
    <lineage>
        <taxon>Eukaryota</taxon>
        <taxon>Fungi</taxon>
        <taxon>Dikarya</taxon>
        <taxon>Basidiomycota</taxon>
        <taxon>Agaricomycotina</taxon>
        <taxon>Agaricomycetes</taxon>
        <taxon>Hymenochaetales</taxon>
        <taxon>Hymenochaetaceae</taxon>
        <taxon>Phellinidium</taxon>
    </lineage>
</organism>
<protein>
    <recommendedName>
        <fullName evidence="3">37S ribosomal protein S35, mitochondrial</fullName>
    </recommendedName>
</protein>
<accession>A0A4S4KR67</accession>
<evidence type="ECO:0008006" key="3">
    <source>
        <dbReference type="Google" id="ProtNLM"/>
    </source>
</evidence>